<name>A0A7J9M631_GOSSC</name>
<evidence type="ECO:0008006" key="3">
    <source>
        <dbReference type="Google" id="ProtNLM"/>
    </source>
</evidence>
<dbReference type="AlphaFoldDB" id="A0A7J9M631"/>
<organism evidence="1 2">
    <name type="scientific">Gossypium schwendimanii</name>
    <name type="common">Cotton</name>
    <dbReference type="NCBI Taxonomy" id="34291"/>
    <lineage>
        <taxon>Eukaryota</taxon>
        <taxon>Viridiplantae</taxon>
        <taxon>Streptophyta</taxon>
        <taxon>Embryophyta</taxon>
        <taxon>Tracheophyta</taxon>
        <taxon>Spermatophyta</taxon>
        <taxon>Magnoliopsida</taxon>
        <taxon>eudicotyledons</taxon>
        <taxon>Gunneridae</taxon>
        <taxon>Pentapetalae</taxon>
        <taxon>rosids</taxon>
        <taxon>malvids</taxon>
        <taxon>Malvales</taxon>
        <taxon>Malvaceae</taxon>
        <taxon>Malvoideae</taxon>
        <taxon>Gossypium</taxon>
    </lineage>
</organism>
<dbReference type="EMBL" id="JABFAF010000009">
    <property type="protein sequence ID" value="MBA0866582.1"/>
    <property type="molecule type" value="Genomic_DNA"/>
</dbReference>
<comment type="caution">
    <text evidence="1">The sequence shown here is derived from an EMBL/GenBank/DDBJ whole genome shotgun (WGS) entry which is preliminary data.</text>
</comment>
<reference evidence="1 2" key="1">
    <citation type="journal article" date="2019" name="Genome Biol. Evol.">
        <title>Insights into the evolution of the New World diploid cottons (Gossypium, subgenus Houzingenia) based on genome sequencing.</title>
        <authorList>
            <person name="Grover C.E."/>
            <person name="Arick M.A. 2nd"/>
            <person name="Thrash A."/>
            <person name="Conover J.L."/>
            <person name="Sanders W.S."/>
            <person name="Peterson D.G."/>
            <person name="Frelichowski J.E."/>
            <person name="Scheffler J.A."/>
            <person name="Scheffler B.E."/>
            <person name="Wendel J.F."/>
        </authorList>
    </citation>
    <scope>NUCLEOTIDE SEQUENCE [LARGE SCALE GENOMIC DNA]</scope>
    <source>
        <strain evidence="1">1</strain>
        <tissue evidence="1">Leaf</tissue>
    </source>
</reference>
<dbReference type="Proteomes" id="UP000593576">
    <property type="component" value="Unassembled WGS sequence"/>
</dbReference>
<proteinExistence type="predicted"/>
<evidence type="ECO:0000313" key="1">
    <source>
        <dbReference type="EMBL" id="MBA0866582.1"/>
    </source>
</evidence>
<keyword evidence="2" id="KW-1185">Reference proteome</keyword>
<gene>
    <name evidence="1" type="ORF">Goshw_022485</name>
</gene>
<accession>A0A7J9M631</accession>
<dbReference type="OrthoDB" id="1002691at2759"/>
<evidence type="ECO:0000313" key="2">
    <source>
        <dbReference type="Proteomes" id="UP000593576"/>
    </source>
</evidence>
<sequence length="113" mass="13108">MIFWHGAVSLWESIQYATPINYYKALKKILERMLYKPTIRTLHSSVGFFVEFYGQYGEKGTLECIESKWKHPPDQFVKINFDAAYDGRFFHSALGIVVRNSEGKVLLACSEIH</sequence>
<protein>
    <recommendedName>
        <fullName evidence="3">RNase H type-1 domain-containing protein</fullName>
    </recommendedName>
</protein>